<dbReference type="Pfam" id="PF12849">
    <property type="entry name" value="PBP_like_2"/>
    <property type="match status" value="2"/>
</dbReference>
<reference evidence="11" key="2">
    <citation type="submission" date="2021-04" db="EMBL/GenBank/DDBJ databases">
        <authorList>
            <person name="Gilroy R."/>
        </authorList>
    </citation>
    <scope>NUCLEOTIDE SEQUENCE</scope>
    <source>
        <strain evidence="11">14324</strain>
    </source>
</reference>
<comment type="subcellular location">
    <subcellularLocation>
        <location evidence="2">Cell membrane</location>
        <topology evidence="2">Lipid-anchor</topology>
    </subcellularLocation>
</comment>
<evidence type="ECO:0000259" key="10">
    <source>
        <dbReference type="Pfam" id="PF12849"/>
    </source>
</evidence>
<evidence type="ECO:0000256" key="2">
    <source>
        <dbReference type="ARBA" id="ARBA00004193"/>
    </source>
</evidence>
<dbReference type="EMBL" id="DXBU01000017">
    <property type="protein sequence ID" value="HIZ21422.1"/>
    <property type="molecule type" value="Genomic_DNA"/>
</dbReference>
<proteinExistence type="inferred from homology"/>
<feature type="signal peptide" evidence="9">
    <location>
        <begin position="1"/>
        <end position="25"/>
    </location>
</feature>
<feature type="domain" description="PBP" evidence="10">
    <location>
        <begin position="169"/>
        <end position="286"/>
    </location>
</feature>
<evidence type="ECO:0000313" key="12">
    <source>
        <dbReference type="Proteomes" id="UP000824041"/>
    </source>
</evidence>
<dbReference type="InterPro" id="IPR050811">
    <property type="entry name" value="Phosphate_ABC_transporter"/>
</dbReference>
<evidence type="ECO:0000256" key="6">
    <source>
        <dbReference type="ARBA" id="ARBA00022729"/>
    </source>
</evidence>
<organism evidence="11 12">
    <name type="scientific">Candidatus Blautia faecigallinarum</name>
    <dbReference type="NCBI Taxonomy" id="2838488"/>
    <lineage>
        <taxon>Bacteria</taxon>
        <taxon>Bacillati</taxon>
        <taxon>Bacillota</taxon>
        <taxon>Clostridia</taxon>
        <taxon>Lachnospirales</taxon>
        <taxon>Lachnospiraceae</taxon>
        <taxon>Blautia</taxon>
    </lineage>
</organism>
<evidence type="ECO:0000256" key="4">
    <source>
        <dbReference type="ARBA" id="ARBA00011529"/>
    </source>
</evidence>
<evidence type="ECO:0000256" key="5">
    <source>
        <dbReference type="ARBA" id="ARBA00022592"/>
    </source>
</evidence>
<keyword evidence="5" id="KW-0813">Transport</keyword>
<keyword evidence="5" id="KW-0592">Phosphate transport</keyword>
<dbReference type="InterPro" id="IPR024370">
    <property type="entry name" value="PBP_domain"/>
</dbReference>
<feature type="domain" description="PBP" evidence="10">
    <location>
        <begin position="25"/>
        <end position="148"/>
    </location>
</feature>
<evidence type="ECO:0000256" key="9">
    <source>
        <dbReference type="SAM" id="SignalP"/>
    </source>
</evidence>
<feature type="chain" id="PRO_5038592725" evidence="9">
    <location>
        <begin position="26"/>
        <end position="304"/>
    </location>
</feature>
<comment type="similarity">
    <text evidence="3">Belongs to the PstS family.</text>
</comment>
<protein>
    <submittedName>
        <fullName evidence="11">Substrate-binding domain-containing protein</fullName>
    </submittedName>
</protein>
<gene>
    <name evidence="11" type="ORF">IAA21_01310</name>
</gene>
<dbReference type="AlphaFoldDB" id="A0A9D2IT34"/>
<sequence length="304" mass="31479">MKKKIVSVLAAAVIGTTAFASVASAASGAITVVSREDGSGTRGAFVELFGVEEEVDGEKVDMTTVDASVTNSTSVMLTTVAGDENAIGYVSLGSLNDTVKAVKIDGAEASVENVANDTYKVSRPFNIVTGAEVSEAAQDFINYIMSAEGQQIVEDNGYIKEAPEAEAYEAAGVEGTVVVAGSSSVSPVMEKLKEGYEALNEGVTIEVQTSDSTTGVNSTVEGICDIGMASRELKPEEEEQGVTAQVIAMDGIAVIVNPTNEIEDLTSEQVKSIFTGETTEWEAVAEAAASEDAAAEETTEEAAE</sequence>
<evidence type="ECO:0000256" key="1">
    <source>
        <dbReference type="ARBA" id="ARBA00002841"/>
    </source>
</evidence>
<dbReference type="GO" id="GO:0006817">
    <property type="term" value="P:phosphate ion transport"/>
    <property type="evidence" value="ECO:0007669"/>
    <property type="project" value="UniProtKB-KW"/>
</dbReference>
<name>A0A9D2IT34_9FIRM</name>
<keyword evidence="8" id="KW-0449">Lipoprotein</keyword>
<comment type="caution">
    <text evidence="11">The sequence shown here is derived from an EMBL/GenBank/DDBJ whole genome shotgun (WGS) entry which is preliminary data.</text>
</comment>
<keyword evidence="7" id="KW-0564">Palmitate</keyword>
<dbReference type="GO" id="GO:0005886">
    <property type="term" value="C:plasma membrane"/>
    <property type="evidence" value="ECO:0007669"/>
    <property type="project" value="UniProtKB-SubCell"/>
</dbReference>
<dbReference type="Proteomes" id="UP000824041">
    <property type="component" value="Unassembled WGS sequence"/>
</dbReference>
<comment type="subunit">
    <text evidence="4">The complex is composed of two ATP-binding proteins (PstB), two transmembrane proteins (PstC and PstA) and a solute-binding protein (PstS).</text>
</comment>
<evidence type="ECO:0000313" key="11">
    <source>
        <dbReference type="EMBL" id="HIZ21422.1"/>
    </source>
</evidence>
<evidence type="ECO:0000256" key="3">
    <source>
        <dbReference type="ARBA" id="ARBA00008725"/>
    </source>
</evidence>
<accession>A0A9D2IT34</accession>
<dbReference type="Gene3D" id="3.40.190.10">
    <property type="entry name" value="Periplasmic binding protein-like II"/>
    <property type="match status" value="4"/>
</dbReference>
<comment type="function">
    <text evidence="1">Part of the ABC transporter complex PstSACB involved in phosphate import.</text>
</comment>
<evidence type="ECO:0000256" key="7">
    <source>
        <dbReference type="ARBA" id="ARBA00023139"/>
    </source>
</evidence>
<dbReference type="PANTHER" id="PTHR30570">
    <property type="entry name" value="PERIPLASMIC PHOSPHATE BINDING COMPONENT OF PHOSPHATE ABC TRANSPORTER"/>
    <property type="match status" value="1"/>
</dbReference>
<dbReference type="SUPFAM" id="SSF53850">
    <property type="entry name" value="Periplasmic binding protein-like II"/>
    <property type="match status" value="2"/>
</dbReference>
<keyword evidence="6 9" id="KW-0732">Signal</keyword>
<evidence type="ECO:0000256" key="8">
    <source>
        <dbReference type="ARBA" id="ARBA00023288"/>
    </source>
</evidence>
<dbReference type="PANTHER" id="PTHR30570:SF1">
    <property type="entry name" value="PHOSPHATE-BINDING PROTEIN PSTS"/>
    <property type="match status" value="1"/>
</dbReference>
<reference evidence="11" key="1">
    <citation type="journal article" date="2021" name="PeerJ">
        <title>Extensive microbial diversity within the chicken gut microbiome revealed by metagenomics and culture.</title>
        <authorList>
            <person name="Gilroy R."/>
            <person name="Ravi A."/>
            <person name="Getino M."/>
            <person name="Pursley I."/>
            <person name="Horton D.L."/>
            <person name="Alikhan N.F."/>
            <person name="Baker D."/>
            <person name="Gharbi K."/>
            <person name="Hall N."/>
            <person name="Watson M."/>
            <person name="Adriaenssens E.M."/>
            <person name="Foster-Nyarko E."/>
            <person name="Jarju S."/>
            <person name="Secka A."/>
            <person name="Antonio M."/>
            <person name="Oren A."/>
            <person name="Chaudhuri R.R."/>
            <person name="La Ragione R."/>
            <person name="Hildebrand F."/>
            <person name="Pallen M.J."/>
        </authorList>
    </citation>
    <scope>NUCLEOTIDE SEQUENCE</scope>
    <source>
        <strain evidence="11">14324</strain>
    </source>
</reference>